<comment type="caution">
    <text evidence="1">The sequence shown here is derived from an EMBL/GenBank/DDBJ whole genome shotgun (WGS) entry which is preliminary data.</text>
</comment>
<name>A0A940DSY9_9BACT</name>
<evidence type="ECO:0000313" key="2">
    <source>
        <dbReference type="Proteomes" id="UP000725002"/>
    </source>
</evidence>
<reference evidence="1" key="2">
    <citation type="journal article" date="2021" name="PeerJ">
        <title>Extensive microbial diversity within the chicken gut microbiome revealed by metagenomics and culture.</title>
        <authorList>
            <person name="Gilroy R."/>
            <person name="Ravi A."/>
            <person name="Getino M."/>
            <person name="Pursley I."/>
            <person name="Horton D.L."/>
            <person name="Alikhan N.F."/>
            <person name="Baker D."/>
            <person name="Gharbi K."/>
            <person name="Hall N."/>
            <person name="Watson M."/>
            <person name="Adriaenssens E.M."/>
            <person name="Foster-Nyarko E."/>
            <person name="Jarju S."/>
            <person name="Secka A."/>
            <person name="Antonio M."/>
            <person name="Oren A."/>
            <person name="Chaudhuri R.R."/>
            <person name="La Ragione R."/>
            <person name="Hildebrand F."/>
            <person name="Pallen M.J."/>
        </authorList>
    </citation>
    <scope>NUCLEOTIDE SEQUENCE</scope>
    <source>
        <strain evidence="1">G3-8215</strain>
    </source>
</reference>
<accession>A0A940DSY9</accession>
<reference evidence="1" key="1">
    <citation type="submission" date="2020-10" db="EMBL/GenBank/DDBJ databases">
        <authorList>
            <person name="Gilroy R."/>
        </authorList>
    </citation>
    <scope>NUCLEOTIDE SEQUENCE</scope>
    <source>
        <strain evidence="1">G3-8215</strain>
    </source>
</reference>
<dbReference type="Proteomes" id="UP000725002">
    <property type="component" value="Unassembled WGS sequence"/>
</dbReference>
<evidence type="ECO:0008006" key="3">
    <source>
        <dbReference type="Google" id="ProtNLM"/>
    </source>
</evidence>
<dbReference type="AlphaFoldDB" id="A0A940DSY9"/>
<dbReference type="EMBL" id="JADILV010000075">
    <property type="protein sequence ID" value="MBO8484467.1"/>
    <property type="molecule type" value="Genomic_DNA"/>
</dbReference>
<sequence>MKNLTVLYIHGMGGGGDSRIPSILKENINRMLPDGCPFRLNVVVRTYSFDPREAWGQISSWLEELHPVLIAGESLGSLNAIRIKGLPHVLVSPSLNAPLYLGYLAPLTLIPGVTWLFDRIYRPKEGDRQKLHFTYRTLKKYLKLRKTALANSPACGGKDSFYAFFGTHDHYRRSGIVSIRTYRKYFGDSYSVYDGTHFMEEEFVLTMLAPKIIGTVAALVSR</sequence>
<dbReference type="InterPro" id="IPR029058">
    <property type="entry name" value="AB_hydrolase_fold"/>
</dbReference>
<organism evidence="1 2">
    <name type="scientific">Candidatus Cryptobacteroides avicola</name>
    <dbReference type="NCBI Taxonomy" id="2840757"/>
    <lineage>
        <taxon>Bacteria</taxon>
        <taxon>Pseudomonadati</taxon>
        <taxon>Bacteroidota</taxon>
        <taxon>Bacteroidia</taxon>
        <taxon>Bacteroidales</taxon>
        <taxon>Candidatus Cryptobacteroides</taxon>
    </lineage>
</organism>
<dbReference type="Gene3D" id="3.40.50.1820">
    <property type="entry name" value="alpha/beta hydrolase"/>
    <property type="match status" value="1"/>
</dbReference>
<proteinExistence type="predicted"/>
<gene>
    <name evidence="1" type="ORF">IAB75_10220</name>
</gene>
<evidence type="ECO:0000313" key="1">
    <source>
        <dbReference type="EMBL" id="MBO8484467.1"/>
    </source>
</evidence>
<protein>
    <recommendedName>
        <fullName evidence="3">Esterase</fullName>
    </recommendedName>
</protein>